<feature type="transmembrane region" description="Helical" evidence="5">
    <location>
        <begin position="102"/>
        <end position="119"/>
    </location>
</feature>
<evidence type="ECO:0000259" key="6">
    <source>
        <dbReference type="Pfam" id="PF07291"/>
    </source>
</evidence>
<evidence type="ECO:0000313" key="7">
    <source>
        <dbReference type="EMBL" id="TYR37515.1"/>
    </source>
</evidence>
<dbReference type="Pfam" id="PF07291">
    <property type="entry name" value="MauE"/>
    <property type="match status" value="1"/>
</dbReference>
<dbReference type="InterPro" id="IPR009908">
    <property type="entry name" value="Methylamine_util_MauE"/>
</dbReference>
<comment type="caution">
    <text evidence="7">The sequence shown here is derived from an EMBL/GenBank/DDBJ whole genome shotgun (WGS) entry which is preliminary data.</text>
</comment>
<organism evidence="7 8">
    <name type="scientific">Sphingobacterium phlebotomi</name>
    <dbReference type="NCBI Taxonomy" id="2605433"/>
    <lineage>
        <taxon>Bacteria</taxon>
        <taxon>Pseudomonadati</taxon>
        <taxon>Bacteroidota</taxon>
        <taxon>Sphingobacteriia</taxon>
        <taxon>Sphingobacteriales</taxon>
        <taxon>Sphingobacteriaceae</taxon>
        <taxon>Sphingobacterium</taxon>
    </lineage>
</organism>
<name>A0A5D4HD97_9SPHI</name>
<feature type="domain" description="Methylamine utilisation protein MauE" evidence="6">
    <location>
        <begin position="10"/>
        <end position="91"/>
    </location>
</feature>
<dbReference type="GO" id="GO:0030416">
    <property type="term" value="P:methylamine metabolic process"/>
    <property type="evidence" value="ECO:0007669"/>
    <property type="project" value="InterPro"/>
</dbReference>
<reference evidence="7 8" key="1">
    <citation type="submission" date="2019-08" db="EMBL/GenBank/DDBJ databases">
        <title>Phlebobacter frassis gen. nov. sp. nov., a new member of family Sphingobacteriaceae isolated from sand fly rearing media.</title>
        <authorList>
            <person name="Kakumanu M.L."/>
            <person name="Marayati B.F."/>
            <person name="Wada-Katsumata A."/>
            <person name="Wasserberg G."/>
            <person name="Schal C."/>
            <person name="Apperson C.S."/>
            <person name="Ponnusamy L."/>
        </authorList>
    </citation>
    <scope>NUCLEOTIDE SEQUENCE [LARGE SCALE GENOMIC DNA]</scope>
    <source>
        <strain evidence="7 8">SSI9</strain>
    </source>
</reference>
<evidence type="ECO:0000256" key="5">
    <source>
        <dbReference type="SAM" id="Phobius"/>
    </source>
</evidence>
<proteinExistence type="predicted"/>
<dbReference type="Proteomes" id="UP000322362">
    <property type="component" value="Unassembled WGS sequence"/>
</dbReference>
<evidence type="ECO:0000256" key="1">
    <source>
        <dbReference type="ARBA" id="ARBA00004141"/>
    </source>
</evidence>
<comment type="subcellular location">
    <subcellularLocation>
        <location evidence="1">Membrane</location>
        <topology evidence="1">Multi-pass membrane protein</topology>
    </subcellularLocation>
</comment>
<feature type="transmembrane region" description="Helical" evidence="5">
    <location>
        <begin position="77"/>
        <end position="96"/>
    </location>
</feature>
<evidence type="ECO:0000256" key="4">
    <source>
        <dbReference type="ARBA" id="ARBA00023136"/>
    </source>
</evidence>
<feature type="transmembrane region" description="Helical" evidence="5">
    <location>
        <begin position="7"/>
        <end position="25"/>
    </location>
</feature>
<keyword evidence="4 5" id="KW-0472">Membrane</keyword>
<dbReference type="GO" id="GO:0016020">
    <property type="term" value="C:membrane"/>
    <property type="evidence" value="ECO:0007669"/>
    <property type="project" value="UniProtKB-SubCell"/>
</dbReference>
<dbReference type="EMBL" id="VTAV01000002">
    <property type="protein sequence ID" value="TYR37515.1"/>
    <property type="molecule type" value="Genomic_DNA"/>
</dbReference>
<evidence type="ECO:0000256" key="3">
    <source>
        <dbReference type="ARBA" id="ARBA00022989"/>
    </source>
</evidence>
<sequence length="130" mass="14394">MKDFKTTFFFMRLPLAISLLGHGLVRLPKLTSFAEGMVSSMESSILPGGLILAFGFILPFIEAVLGLLLLLGYQTRYILYGALALMGILILGSSTIENWGAVQAQLFHGIYAVALYWFWENKRSNTTTVV</sequence>
<gene>
    <name evidence="7" type="ORF">FXV77_05785</name>
</gene>
<feature type="transmembrane region" description="Helical" evidence="5">
    <location>
        <begin position="45"/>
        <end position="70"/>
    </location>
</feature>
<evidence type="ECO:0000313" key="8">
    <source>
        <dbReference type="Proteomes" id="UP000322362"/>
    </source>
</evidence>
<dbReference type="AlphaFoldDB" id="A0A5D4HD97"/>
<evidence type="ECO:0000256" key="2">
    <source>
        <dbReference type="ARBA" id="ARBA00022692"/>
    </source>
</evidence>
<keyword evidence="2 5" id="KW-0812">Transmembrane</keyword>
<keyword evidence="3 5" id="KW-1133">Transmembrane helix</keyword>
<accession>A0A5D4HD97</accession>
<protein>
    <submittedName>
        <fullName evidence="7">DoxX family protein</fullName>
    </submittedName>
</protein>
<keyword evidence="8" id="KW-1185">Reference proteome</keyword>